<comment type="subcellular location">
    <subcellularLocation>
        <location evidence="1">Nucleus</location>
    </subcellularLocation>
</comment>
<dbReference type="EMBL" id="JH604640">
    <property type="protein sequence ID" value="EHY64562.1"/>
    <property type="molecule type" value="Genomic_DNA"/>
</dbReference>
<dbReference type="GO" id="GO:0070897">
    <property type="term" value="P:transcription preinitiation complex assembly"/>
    <property type="evidence" value="ECO:0007669"/>
    <property type="project" value="InterPro"/>
</dbReference>
<sequence>MKCAICINSKIETDAARDISYCTSCGLVIEESTIVSDVQFAQDTKGSSILQGQYVSTGDTKKLVSGKFITTNHTTTIRSIAKSIGEALGIGDSQINSAMRWYNLSLQFNFTKGRKTQVLLAACLYITCREEETPHMLVDFAYILRINVFKIGSIFLKLIRLLNITMPLVDPSLFVPRFCSKLSLNNQSIGKTALRLIARMDRDWIVIGRKPAGICGAAILIASRIHGNERTVEDVAGAVRVCEATINKRLAELKETATANLSINEFNTIWLEKEEDPPIVKLRGKVLNESFCRRLSASEDHKGTRDILDNQKNITDNHRNILDSYKNLQKTKTYENQNHRNITDNYQDTHKNIQDIQRNPLETNEIAAYNKHLQEVTSDYEKCTKFTESPDSDDYIGTPASLQTDPINITSYNFPTNYESDLSDCSIELENDLFLSQEEIKEKERIWNVMYGDFLLERKKKEGRDKKEKKKEKKKKRKEKEKIPLQDAVESAVKTKNLSSRINYAAIKNLFQQ</sequence>
<evidence type="ECO:0000313" key="13">
    <source>
        <dbReference type="EMBL" id="EHY64562.1"/>
    </source>
</evidence>
<dbReference type="GO" id="GO:0000995">
    <property type="term" value="F:RNA polymerase III general transcription initiation factor activity"/>
    <property type="evidence" value="ECO:0007669"/>
    <property type="project" value="TreeGrafter"/>
</dbReference>
<keyword evidence="13" id="KW-0396">Initiation factor</keyword>
<dbReference type="PRINTS" id="PR00685">
    <property type="entry name" value="TIFACTORIIB"/>
</dbReference>
<keyword evidence="6" id="KW-0805">Transcription regulation</keyword>
<dbReference type="CDD" id="cd20554">
    <property type="entry name" value="CYCLIN_TFIIIB90_rpt2"/>
    <property type="match status" value="1"/>
</dbReference>
<dbReference type="InterPro" id="IPR036915">
    <property type="entry name" value="Cyclin-like_sf"/>
</dbReference>
<comment type="similarity">
    <text evidence="2">Belongs to the TFIIB family.</text>
</comment>
<gene>
    <name evidence="13" type="ORF">NERG_02372</name>
</gene>
<reference evidence="13" key="1">
    <citation type="submission" date="2011-03" db="EMBL/GenBank/DDBJ databases">
        <title>The Genome Sequence of Nematocida sp1 strain ERTm2.</title>
        <authorList>
            <consortium name="The Broad Institute Genome Sequencing Platform"/>
            <consortium name="The Broad Institute Genome Sequencing Center for Infectious Disease"/>
            <person name="Cuomo C."/>
            <person name="Troemel E."/>
            <person name="Young S.K."/>
            <person name="Zeng Q."/>
            <person name="Gargeya S."/>
            <person name="Fitzgerald M."/>
            <person name="Haas B."/>
            <person name="Abouelleil A."/>
            <person name="Alvarado L."/>
            <person name="Arachchi H.M."/>
            <person name="Berlin A."/>
            <person name="Brown A."/>
            <person name="Chapman S.B."/>
            <person name="Chen Z."/>
            <person name="Dunbar C."/>
            <person name="Freedman E."/>
            <person name="Gearin G."/>
            <person name="Gellesch M."/>
            <person name="Goldberg J."/>
            <person name="Griggs A."/>
            <person name="Gujja S."/>
            <person name="Heilman E.R."/>
            <person name="Heiman D."/>
            <person name="Howarth C."/>
            <person name="Larson L."/>
            <person name="Lui A."/>
            <person name="MacDonald P.J.P."/>
            <person name="Mehta T."/>
            <person name="Montmayeur A."/>
            <person name="Murphy C."/>
            <person name="Neiman D."/>
            <person name="Pearson M."/>
            <person name="Priest M."/>
            <person name="Roberts A."/>
            <person name="Saif S."/>
            <person name="Shea T."/>
            <person name="Shenoy N."/>
            <person name="Sisk P."/>
            <person name="Stolte C."/>
            <person name="Sykes S."/>
            <person name="White J."/>
            <person name="Yandava C."/>
            <person name="Wortman J."/>
            <person name="Nusbaum C."/>
            <person name="Birren B."/>
        </authorList>
    </citation>
    <scope>NUCLEOTIDE SEQUENCE</scope>
    <source>
        <strain evidence="13">ERTm2</strain>
    </source>
</reference>
<dbReference type="InterPro" id="IPR013150">
    <property type="entry name" value="TFIIB_cyclin"/>
</dbReference>
<keyword evidence="8" id="KW-0804">Transcription</keyword>
<evidence type="ECO:0000256" key="2">
    <source>
        <dbReference type="ARBA" id="ARBA00010857"/>
    </source>
</evidence>
<name>H8ZFK1_NEMA1</name>
<keyword evidence="5" id="KW-0862">Zinc</keyword>
<evidence type="ECO:0000256" key="9">
    <source>
        <dbReference type="ARBA" id="ARBA00023242"/>
    </source>
</evidence>
<keyword evidence="7" id="KW-0010">Activator</keyword>
<dbReference type="SUPFAM" id="SSF47954">
    <property type="entry name" value="Cyclin-like"/>
    <property type="match status" value="2"/>
</dbReference>
<dbReference type="CDD" id="cd20553">
    <property type="entry name" value="CYCLIN_TFIIIB90_rpt1"/>
    <property type="match status" value="1"/>
</dbReference>
<evidence type="ECO:0000256" key="7">
    <source>
        <dbReference type="ARBA" id="ARBA00023159"/>
    </source>
</evidence>
<dbReference type="FunFam" id="1.10.472.10:FF:000002">
    <property type="entry name" value="Transcription factor IIIB 90 kDa subunit"/>
    <property type="match status" value="1"/>
</dbReference>
<dbReference type="FunFam" id="1.10.472.10:FF:000007">
    <property type="entry name" value="Transcription factor IIIB 90 kDa subunit"/>
    <property type="match status" value="1"/>
</dbReference>
<dbReference type="GO" id="GO:0008270">
    <property type="term" value="F:zinc ion binding"/>
    <property type="evidence" value="ECO:0007669"/>
    <property type="project" value="UniProtKB-KW"/>
</dbReference>
<evidence type="ECO:0000256" key="10">
    <source>
        <dbReference type="ARBA" id="ARBA00031009"/>
    </source>
</evidence>
<dbReference type="SUPFAM" id="SSF57783">
    <property type="entry name" value="Zinc beta-ribbon"/>
    <property type="match status" value="1"/>
</dbReference>
<dbReference type="InterPro" id="IPR011665">
    <property type="entry name" value="BRF1_TBP-bd_dom"/>
</dbReference>
<keyword evidence="4" id="KW-0863">Zinc-finger</keyword>
<feature type="compositionally biased region" description="Basic residues" evidence="11">
    <location>
        <begin position="467"/>
        <end position="479"/>
    </location>
</feature>
<dbReference type="PANTHER" id="PTHR11618:SF4">
    <property type="entry name" value="TRANSCRIPTION FACTOR IIIB 90 KDA SUBUNIT"/>
    <property type="match status" value="1"/>
</dbReference>
<evidence type="ECO:0000259" key="12">
    <source>
        <dbReference type="SMART" id="SM00385"/>
    </source>
</evidence>
<dbReference type="GO" id="GO:0017025">
    <property type="term" value="F:TBP-class protein binding"/>
    <property type="evidence" value="ECO:0007669"/>
    <property type="project" value="InterPro"/>
</dbReference>
<feature type="domain" description="Cyclin-like" evidence="12">
    <location>
        <begin position="173"/>
        <end position="255"/>
    </location>
</feature>
<keyword evidence="13" id="KW-0648">Protein biosynthesis</keyword>
<evidence type="ECO:0000256" key="5">
    <source>
        <dbReference type="ARBA" id="ARBA00022833"/>
    </source>
</evidence>
<dbReference type="SMART" id="SM00385">
    <property type="entry name" value="CYCLIN"/>
    <property type="match status" value="2"/>
</dbReference>
<evidence type="ECO:0000256" key="4">
    <source>
        <dbReference type="ARBA" id="ARBA00022771"/>
    </source>
</evidence>
<proteinExistence type="inferred from homology"/>
<dbReference type="STRING" id="944018.H8ZFK1"/>
<dbReference type="GO" id="GO:0006384">
    <property type="term" value="P:transcription initiation at RNA polymerase III promoter"/>
    <property type="evidence" value="ECO:0007669"/>
    <property type="project" value="UniProtKB-ARBA"/>
</dbReference>
<dbReference type="Pfam" id="PF00382">
    <property type="entry name" value="TFIIB"/>
    <property type="match status" value="2"/>
</dbReference>
<organism evidence="13">
    <name type="scientific">Nematocida ausubeli (strain ATCC PRA-371 / ERTm2)</name>
    <name type="common">Nematode killer fungus</name>
    <dbReference type="NCBI Taxonomy" id="1913371"/>
    <lineage>
        <taxon>Eukaryota</taxon>
        <taxon>Fungi</taxon>
        <taxon>Fungi incertae sedis</taxon>
        <taxon>Microsporidia</taxon>
        <taxon>Nematocida</taxon>
    </lineage>
</organism>
<keyword evidence="3" id="KW-0479">Metal-binding</keyword>
<evidence type="ECO:0000256" key="11">
    <source>
        <dbReference type="SAM" id="MobiDB-lite"/>
    </source>
</evidence>
<keyword evidence="9" id="KW-0539">Nucleus</keyword>
<evidence type="ECO:0000256" key="8">
    <source>
        <dbReference type="ARBA" id="ARBA00023163"/>
    </source>
</evidence>
<feature type="region of interest" description="Disordered" evidence="11">
    <location>
        <begin position="462"/>
        <end position="486"/>
    </location>
</feature>
<dbReference type="PANTHER" id="PTHR11618">
    <property type="entry name" value="TRANSCRIPTION INITIATION FACTOR IIB-RELATED"/>
    <property type="match status" value="1"/>
</dbReference>
<evidence type="ECO:0000256" key="1">
    <source>
        <dbReference type="ARBA" id="ARBA00004123"/>
    </source>
</evidence>
<dbReference type="Gene3D" id="1.10.472.10">
    <property type="entry name" value="Cyclin-like"/>
    <property type="match status" value="2"/>
</dbReference>
<dbReference type="AlphaFoldDB" id="H8ZFK1"/>
<dbReference type="GO" id="GO:0097550">
    <property type="term" value="C:transcription preinitiation complex"/>
    <property type="evidence" value="ECO:0007669"/>
    <property type="project" value="TreeGrafter"/>
</dbReference>
<protein>
    <recommendedName>
        <fullName evidence="10">B-related factor 1</fullName>
    </recommendedName>
</protein>
<evidence type="ECO:0000256" key="3">
    <source>
        <dbReference type="ARBA" id="ARBA00022723"/>
    </source>
</evidence>
<feature type="domain" description="Cyclin-like" evidence="12">
    <location>
        <begin position="75"/>
        <end position="160"/>
    </location>
</feature>
<accession>H8ZFK1</accession>
<dbReference type="InterPro" id="IPR013763">
    <property type="entry name" value="Cyclin-like_dom"/>
</dbReference>
<dbReference type="Pfam" id="PF07741">
    <property type="entry name" value="BRF1"/>
    <property type="match status" value="1"/>
</dbReference>
<dbReference type="HOGENOM" id="CLU_010293_3_0_1"/>
<dbReference type="InterPro" id="IPR000812">
    <property type="entry name" value="TFIIB"/>
</dbReference>
<dbReference type="Proteomes" id="UP000005622">
    <property type="component" value="Unassembled WGS sequence"/>
</dbReference>
<evidence type="ECO:0000256" key="6">
    <source>
        <dbReference type="ARBA" id="ARBA00023015"/>
    </source>
</evidence>
<dbReference type="GO" id="GO:0005634">
    <property type="term" value="C:nucleus"/>
    <property type="evidence" value="ECO:0007669"/>
    <property type="project" value="UniProtKB-SubCell"/>
</dbReference>
<dbReference type="GO" id="GO:0000126">
    <property type="term" value="C:transcription factor TFIIIB complex"/>
    <property type="evidence" value="ECO:0007669"/>
    <property type="project" value="TreeGrafter"/>
</dbReference>
<dbReference type="GO" id="GO:0001006">
    <property type="term" value="F:RNA polymerase III type 3 promoter sequence-specific DNA binding"/>
    <property type="evidence" value="ECO:0007669"/>
    <property type="project" value="TreeGrafter"/>
</dbReference>
<dbReference type="GO" id="GO:0003743">
    <property type="term" value="F:translation initiation factor activity"/>
    <property type="evidence" value="ECO:0007669"/>
    <property type="project" value="UniProtKB-KW"/>
</dbReference>